<keyword evidence="1" id="KW-0812">Transmembrane</keyword>
<protein>
    <submittedName>
        <fullName evidence="2">Uncharacterized protein</fullName>
    </submittedName>
</protein>
<comment type="caution">
    <text evidence="2">The sequence shown here is derived from an EMBL/GenBank/DDBJ whole genome shotgun (WGS) entry which is preliminary data.</text>
</comment>
<dbReference type="AlphaFoldDB" id="A0A177NFH5"/>
<proteinExistence type="predicted"/>
<dbReference type="STRING" id="980561.A1359_08040"/>
<keyword evidence="1" id="KW-0472">Membrane</keyword>
<dbReference type="Proteomes" id="UP000078476">
    <property type="component" value="Unassembled WGS sequence"/>
</dbReference>
<feature type="transmembrane region" description="Helical" evidence="1">
    <location>
        <begin position="16"/>
        <end position="35"/>
    </location>
</feature>
<keyword evidence="3" id="KW-1185">Reference proteome</keyword>
<organism evidence="2 3">
    <name type="scientific">Methylomonas lenta</name>
    <dbReference type="NCBI Taxonomy" id="980561"/>
    <lineage>
        <taxon>Bacteria</taxon>
        <taxon>Pseudomonadati</taxon>
        <taxon>Pseudomonadota</taxon>
        <taxon>Gammaproteobacteria</taxon>
        <taxon>Methylococcales</taxon>
        <taxon>Methylococcaceae</taxon>
        <taxon>Methylomonas</taxon>
    </lineage>
</organism>
<evidence type="ECO:0000313" key="3">
    <source>
        <dbReference type="Proteomes" id="UP000078476"/>
    </source>
</evidence>
<evidence type="ECO:0000256" key="1">
    <source>
        <dbReference type="SAM" id="Phobius"/>
    </source>
</evidence>
<dbReference type="RefSeq" id="WP_083960568.1">
    <property type="nucleotide sequence ID" value="NZ_LUUI01000095.1"/>
</dbReference>
<evidence type="ECO:0000313" key="2">
    <source>
        <dbReference type="EMBL" id="OAI16582.1"/>
    </source>
</evidence>
<reference evidence="2 3" key="1">
    <citation type="submission" date="2016-03" db="EMBL/GenBank/DDBJ databases">
        <authorList>
            <person name="Ploux O."/>
        </authorList>
    </citation>
    <scope>NUCLEOTIDE SEQUENCE [LARGE SCALE GENOMIC DNA]</scope>
    <source>
        <strain evidence="2 3">R-45370</strain>
    </source>
</reference>
<gene>
    <name evidence="2" type="ORF">A1359_08040</name>
</gene>
<dbReference type="EMBL" id="LUUI01000095">
    <property type="protein sequence ID" value="OAI16582.1"/>
    <property type="molecule type" value="Genomic_DNA"/>
</dbReference>
<name>A0A177NFH5_9GAMM</name>
<feature type="transmembrane region" description="Helical" evidence="1">
    <location>
        <begin position="41"/>
        <end position="58"/>
    </location>
</feature>
<sequence length="64" mass="6875">MKHYPEDCSVCKMMRSMAFTALGMGLGVGVAYLLGADKQNMVYSGIVVSTILVFGLLGKNKNKS</sequence>
<keyword evidence="1" id="KW-1133">Transmembrane helix</keyword>
<accession>A0A177NFH5</accession>